<gene>
    <name evidence="2" type="ORF">K0M31_000959</name>
</gene>
<feature type="region of interest" description="Disordered" evidence="1">
    <location>
        <begin position="1"/>
        <end position="35"/>
    </location>
</feature>
<dbReference type="Proteomes" id="UP001177670">
    <property type="component" value="Unassembled WGS sequence"/>
</dbReference>
<proteinExistence type="predicted"/>
<dbReference type="AlphaFoldDB" id="A0AA40KX85"/>
<organism evidence="2 3">
    <name type="scientific">Melipona bicolor</name>
    <dbReference type="NCBI Taxonomy" id="60889"/>
    <lineage>
        <taxon>Eukaryota</taxon>
        <taxon>Metazoa</taxon>
        <taxon>Ecdysozoa</taxon>
        <taxon>Arthropoda</taxon>
        <taxon>Hexapoda</taxon>
        <taxon>Insecta</taxon>
        <taxon>Pterygota</taxon>
        <taxon>Neoptera</taxon>
        <taxon>Endopterygota</taxon>
        <taxon>Hymenoptera</taxon>
        <taxon>Apocrita</taxon>
        <taxon>Aculeata</taxon>
        <taxon>Apoidea</taxon>
        <taxon>Anthophila</taxon>
        <taxon>Apidae</taxon>
        <taxon>Melipona</taxon>
    </lineage>
</organism>
<accession>A0AA40KX85</accession>
<dbReference type="EMBL" id="JAHYIQ010000001">
    <property type="protein sequence ID" value="KAK1136401.1"/>
    <property type="molecule type" value="Genomic_DNA"/>
</dbReference>
<name>A0AA40KX85_9HYME</name>
<evidence type="ECO:0000313" key="2">
    <source>
        <dbReference type="EMBL" id="KAK1136401.1"/>
    </source>
</evidence>
<protein>
    <submittedName>
        <fullName evidence="2">Uncharacterized protein</fullName>
    </submittedName>
</protein>
<feature type="compositionally biased region" description="Polar residues" evidence="1">
    <location>
        <begin position="1"/>
        <end position="13"/>
    </location>
</feature>
<sequence length="82" mass="9412">MSASMRSTLQTVPESVPADHVTNSKKEKGIAQEQTRQPFRRSIMCLVTQNVLRVWLKVEQLRLEEGVTSAVTEKRNEITWLD</sequence>
<evidence type="ECO:0000313" key="3">
    <source>
        <dbReference type="Proteomes" id="UP001177670"/>
    </source>
</evidence>
<keyword evidence="3" id="KW-1185">Reference proteome</keyword>
<reference evidence="2" key="1">
    <citation type="submission" date="2021-10" db="EMBL/GenBank/DDBJ databases">
        <title>Melipona bicolor Genome sequencing and assembly.</title>
        <authorList>
            <person name="Araujo N.S."/>
            <person name="Arias M.C."/>
        </authorList>
    </citation>
    <scope>NUCLEOTIDE SEQUENCE</scope>
    <source>
        <strain evidence="2">USP_2M_L1-L4_2017</strain>
        <tissue evidence="2">Whole body</tissue>
    </source>
</reference>
<comment type="caution">
    <text evidence="2">The sequence shown here is derived from an EMBL/GenBank/DDBJ whole genome shotgun (WGS) entry which is preliminary data.</text>
</comment>
<evidence type="ECO:0000256" key="1">
    <source>
        <dbReference type="SAM" id="MobiDB-lite"/>
    </source>
</evidence>